<keyword evidence="4" id="KW-1185">Reference proteome</keyword>
<dbReference type="PROSITE" id="PS50003">
    <property type="entry name" value="PH_DOMAIN"/>
    <property type="match status" value="1"/>
</dbReference>
<dbReference type="PANTHER" id="PTHR23175">
    <property type="entry name" value="PDZ DOMAIN-CONTAINING PROTEIN"/>
    <property type="match status" value="1"/>
</dbReference>
<dbReference type="FunFam" id="2.30.29.30:FF:000024">
    <property type="entry name" value="Spectrin beta chain"/>
    <property type="match status" value="1"/>
</dbReference>
<dbReference type="PRINTS" id="PR00683">
    <property type="entry name" value="SPECTRINPH"/>
</dbReference>
<feature type="region of interest" description="Disordered" evidence="1">
    <location>
        <begin position="128"/>
        <end position="186"/>
    </location>
</feature>
<gene>
    <name evidence="3" type="ORF">DNTS_015871</name>
</gene>
<dbReference type="OrthoDB" id="5865767at2759"/>
<name>A0A553N4D3_9TELE</name>
<feature type="domain" description="PH" evidence="2">
    <location>
        <begin position="27"/>
        <end position="126"/>
    </location>
</feature>
<comment type="caution">
    <text evidence="3">The sequence shown here is derived from an EMBL/GenBank/DDBJ whole genome shotgun (WGS) entry which is preliminary data.</text>
</comment>
<reference evidence="3 4" key="1">
    <citation type="journal article" date="2019" name="Sci. Data">
        <title>Hybrid genome assembly and annotation of Danionella translucida.</title>
        <authorList>
            <person name="Kadobianskyi M."/>
            <person name="Schulze L."/>
            <person name="Schuelke M."/>
            <person name="Judkewitz B."/>
        </authorList>
    </citation>
    <scope>NUCLEOTIDE SEQUENCE [LARGE SCALE GENOMIC DNA]</scope>
    <source>
        <strain evidence="3 4">Bolton</strain>
    </source>
</reference>
<dbReference type="PANTHER" id="PTHR23175:SF23">
    <property type="entry name" value="PDZ DOMAIN-CONTAINING PROTEIN"/>
    <property type="match status" value="1"/>
</dbReference>
<dbReference type="AlphaFoldDB" id="A0A553N4D3"/>
<dbReference type="SUPFAM" id="SSF50729">
    <property type="entry name" value="PH domain-like"/>
    <property type="match status" value="1"/>
</dbReference>
<dbReference type="CDD" id="cd10571">
    <property type="entry name" value="PH_beta_spectrin"/>
    <property type="match status" value="1"/>
</dbReference>
<proteinExistence type="predicted"/>
<dbReference type="PROSITE" id="PS51257">
    <property type="entry name" value="PROKAR_LIPOPROTEIN"/>
    <property type="match status" value="1"/>
</dbReference>
<dbReference type="SMART" id="SM00233">
    <property type="entry name" value="PH"/>
    <property type="match status" value="1"/>
</dbReference>
<evidence type="ECO:0000256" key="1">
    <source>
        <dbReference type="SAM" id="MobiDB-lite"/>
    </source>
</evidence>
<dbReference type="InterPro" id="IPR001849">
    <property type="entry name" value="PH_domain"/>
</dbReference>
<dbReference type="Pfam" id="PF00169">
    <property type="entry name" value="PH"/>
    <property type="match status" value="1"/>
</dbReference>
<feature type="compositionally biased region" description="Basic and acidic residues" evidence="1">
    <location>
        <begin position="146"/>
        <end position="186"/>
    </location>
</feature>
<protein>
    <recommendedName>
        <fullName evidence="2">PH domain-containing protein</fullName>
    </recommendedName>
</protein>
<evidence type="ECO:0000313" key="3">
    <source>
        <dbReference type="EMBL" id="TRY60301.1"/>
    </source>
</evidence>
<dbReference type="Proteomes" id="UP000316079">
    <property type="component" value="Unassembled WGS sequence"/>
</dbReference>
<organism evidence="3 4">
    <name type="scientific">Danionella cerebrum</name>
    <dbReference type="NCBI Taxonomy" id="2873325"/>
    <lineage>
        <taxon>Eukaryota</taxon>
        <taxon>Metazoa</taxon>
        <taxon>Chordata</taxon>
        <taxon>Craniata</taxon>
        <taxon>Vertebrata</taxon>
        <taxon>Euteleostomi</taxon>
        <taxon>Actinopterygii</taxon>
        <taxon>Neopterygii</taxon>
        <taxon>Teleostei</taxon>
        <taxon>Ostariophysi</taxon>
        <taxon>Cypriniformes</taxon>
        <taxon>Danionidae</taxon>
        <taxon>Danioninae</taxon>
        <taxon>Danionella</taxon>
    </lineage>
</organism>
<evidence type="ECO:0000259" key="2">
    <source>
        <dbReference type="PROSITE" id="PS50003"/>
    </source>
</evidence>
<dbReference type="GO" id="GO:0005543">
    <property type="term" value="F:phospholipid binding"/>
    <property type="evidence" value="ECO:0007669"/>
    <property type="project" value="InterPro"/>
</dbReference>
<dbReference type="InterPro" id="IPR001605">
    <property type="entry name" value="PH_dom-spectrin-type"/>
</dbReference>
<sequence length="186" mass="20378">MARKVSHGVSIPLQCHCPVVSVAVGSCSVSQGLFIQDSCCRSWVNLYCVLNKGELGFYKDAKNTSTPYNNEALISLNRCACDINNGYKKKKNVFTLKTKDGSEYLFHAKDEDDLKSWITSINSSISEHEEMGKCGQTHLTTSSTDEGTRREGSRAGGSERGEKSADGTSVRSDKGEKPEKKIGKKK</sequence>
<dbReference type="InterPro" id="IPR011993">
    <property type="entry name" value="PH-like_dom_sf"/>
</dbReference>
<dbReference type="Gene3D" id="2.30.29.30">
    <property type="entry name" value="Pleckstrin-homology domain (PH domain)/Phosphotyrosine-binding domain (PTB)"/>
    <property type="match status" value="1"/>
</dbReference>
<dbReference type="EMBL" id="SRMA01027060">
    <property type="protein sequence ID" value="TRY60301.1"/>
    <property type="molecule type" value="Genomic_DNA"/>
</dbReference>
<accession>A0A553N4D3</accession>
<evidence type="ECO:0000313" key="4">
    <source>
        <dbReference type="Proteomes" id="UP000316079"/>
    </source>
</evidence>